<reference evidence="1" key="2">
    <citation type="journal article" date="2023" name="ISME Commun">
        <title>Characterization of a bloom-associated alphaproteobacterial lineage, 'Candidatus Phycosocius': insights into freshwater algal-bacterial interactions.</title>
        <authorList>
            <person name="Tanabe Y."/>
            <person name="Yamaguchi H."/>
            <person name="Yoshida M."/>
            <person name="Kai A."/>
            <person name="Okazaki Y."/>
        </authorList>
    </citation>
    <scope>NUCLEOTIDE SEQUENCE</scope>
    <source>
        <strain evidence="1">BOTRYCO-1</strain>
    </source>
</reference>
<accession>A0ABQ4PVM7</accession>
<keyword evidence="2" id="KW-1185">Reference proteome</keyword>
<dbReference type="Proteomes" id="UP001161064">
    <property type="component" value="Unassembled WGS sequence"/>
</dbReference>
<reference evidence="1" key="1">
    <citation type="submission" date="2021-05" db="EMBL/GenBank/DDBJ databases">
        <authorList>
            <person name="Tanabe Y."/>
        </authorList>
    </citation>
    <scope>NUCLEOTIDE SEQUENCE</scope>
    <source>
        <strain evidence="1">BOTRYCO-1</strain>
    </source>
</reference>
<dbReference type="SUPFAM" id="SSF51161">
    <property type="entry name" value="Trimeric LpxA-like enzymes"/>
    <property type="match status" value="1"/>
</dbReference>
<evidence type="ECO:0000313" key="1">
    <source>
        <dbReference type="EMBL" id="GIU67082.1"/>
    </source>
</evidence>
<dbReference type="InterPro" id="IPR011004">
    <property type="entry name" value="Trimer_LpxA-like_sf"/>
</dbReference>
<name>A0ABQ4PVM7_9PROT</name>
<protein>
    <submittedName>
        <fullName evidence="1">Gamma carbonic anhydrase family protein</fullName>
    </submittedName>
</protein>
<gene>
    <name evidence="1" type="ORF">PsB1_1236</name>
</gene>
<organism evidence="1 2">
    <name type="scientific">Candidatus Phycosocius spiralis</name>
    <dbReference type="NCBI Taxonomy" id="2815099"/>
    <lineage>
        <taxon>Bacteria</taxon>
        <taxon>Pseudomonadati</taxon>
        <taxon>Pseudomonadota</taxon>
        <taxon>Alphaproteobacteria</taxon>
        <taxon>Caulobacterales</taxon>
        <taxon>Caulobacterales incertae sedis</taxon>
        <taxon>Candidatus Phycosocius</taxon>
    </lineage>
</organism>
<dbReference type="EMBL" id="BPFZ01000006">
    <property type="protein sequence ID" value="GIU67082.1"/>
    <property type="molecule type" value="Genomic_DNA"/>
</dbReference>
<proteinExistence type="predicted"/>
<evidence type="ECO:0000313" key="2">
    <source>
        <dbReference type="Proteomes" id="UP001161064"/>
    </source>
</evidence>
<dbReference type="InterPro" id="IPR001451">
    <property type="entry name" value="Hexapep"/>
</dbReference>
<sequence length="187" mass="19776">MTQLLSAFSLGDMSPKVPESGNYWIAPTASVVGHCVLEENASIWFNAVLRGDNDVITIGENTNVQDGAILHTDDGIPLALGSYVTVGHLAMLHGCSVGDNSLIGIGAVVLNRAVIGKNCIIGAKALIPEGKIIPDNSLVMGAPGKVVREVSKHEAQFLTGSALHYVNNWQRYKASLRPLPLPPTRAS</sequence>
<dbReference type="Pfam" id="PF00132">
    <property type="entry name" value="Hexapep"/>
    <property type="match status" value="1"/>
</dbReference>
<dbReference type="InterPro" id="IPR050484">
    <property type="entry name" value="Transf_Hexapept/Carb_Anhydrase"/>
</dbReference>
<dbReference type="PANTHER" id="PTHR13061">
    <property type="entry name" value="DYNACTIN SUBUNIT P25"/>
    <property type="match status" value="1"/>
</dbReference>
<dbReference type="InterPro" id="IPR047324">
    <property type="entry name" value="LbH_gamma_CA-like"/>
</dbReference>
<comment type="caution">
    <text evidence="1">The sequence shown here is derived from an EMBL/GenBank/DDBJ whole genome shotgun (WGS) entry which is preliminary data.</text>
</comment>
<dbReference type="PANTHER" id="PTHR13061:SF29">
    <property type="entry name" value="GAMMA CARBONIC ANHYDRASE-LIKE 1, MITOCHONDRIAL-RELATED"/>
    <property type="match status" value="1"/>
</dbReference>
<dbReference type="Gene3D" id="2.160.10.10">
    <property type="entry name" value="Hexapeptide repeat proteins"/>
    <property type="match status" value="1"/>
</dbReference>
<dbReference type="CDD" id="cd04645">
    <property type="entry name" value="LbH_gamma_CA_like"/>
    <property type="match status" value="1"/>
</dbReference>